<keyword evidence="2" id="KW-1185">Reference proteome</keyword>
<protein>
    <submittedName>
        <fullName evidence="1">Uncharacterized protein</fullName>
    </submittedName>
</protein>
<dbReference type="Proteomes" id="UP000557509">
    <property type="component" value="Unassembled WGS sequence"/>
</dbReference>
<name>A0A7J6K0C2_TOXGO</name>
<accession>A0A7J6K0C2</accession>
<proteinExistence type="predicted"/>
<gene>
    <name evidence="1" type="ORF">TGRH88_048020</name>
</gene>
<dbReference type="AlphaFoldDB" id="A0A7J6K0C2"/>
<sequence length="75" mass="8745">MRDGAFDIGVVRYEDFYDAYDGSFQIDSRHPPMEKPLVFHLEANFTRVLDALGMKKAIKLLISDRSGNEEWVERH</sequence>
<reference evidence="1 2" key="1">
    <citation type="submission" date="2020-03" db="EMBL/GenBank/DDBJ databases">
        <title>Genome sequence of Toxoplasma gondii RH-88 strain.</title>
        <authorList>
            <person name="Lorenzi H.A."/>
            <person name="Venepally P."/>
            <person name="Rozenberg A."/>
            <person name="Sibley D."/>
        </authorList>
    </citation>
    <scope>NUCLEOTIDE SEQUENCE [LARGE SCALE GENOMIC DNA]</scope>
    <source>
        <strain evidence="1 2">RH-88</strain>
    </source>
</reference>
<evidence type="ECO:0000313" key="1">
    <source>
        <dbReference type="EMBL" id="KAF4640875.1"/>
    </source>
</evidence>
<evidence type="ECO:0000313" key="2">
    <source>
        <dbReference type="Proteomes" id="UP000557509"/>
    </source>
</evidence>
<comment type="caution">
    <text evidence="1">The sequence shown here is derived from an EMBL/GenBank/DDBJ whole genome shotgun (WGS) entry which is preliminary data.</text>
</comment>
<dbReference type="EMBL" id="JAAUHK010000195">
    <property type="protein sequence ID" value="KAF4640875.1"/>
    <property type="molecule type" value="Genomic_DNA"/>
</dbReference>
<organism evidence="1 2">
    <name type="scientific">Toxoplasma gondii</name>
    <dbReference type="NCBI Taxonomy" id="5811"/>
    <lineage>
        <taxon>Eukaryota</taxon>
        <taxon>Sar</taxon>
        <taxon>Alveolata</taxon>
        <taxon>Apicomplexa</taxon>
        <taxon>Conoidasida</taxon>
        <taxon>Coccidia</taxon>
        <taxon>Eucoccidiorida</taxon>
        <taxon>Eimeriorina</taxon>
        <taxon>Sarcocystidae</taxon>
        <taxon>Toxoplasma</taxon>
    </lineage>
</organism>